<dbReference type="GO" id="GO:0016705">
    <property type="term" value="F:oxidoreductase activity, acting on paired donors, with incorporation or reduction of molecular oxygen"/>
    <property type="evidence" value="ECO:0007669"/>
    <property type="project" value="InterPro"/>
</dbReference>
<evidence type="ECO:0000256" key="1">
    <source>
        <dbReference type="ARBA" id="ARBA00001971"/>
    </source>
</evidence>
<dbReference type="PANTHER" id="PTHR46206">
    <property type="entry name" value="CYTOCHROME P450"/>
    <property type="match status" value="1"/>
</dbReference>
<dbReference type="GO" id="GO:0019748">
    <property type="term" value="P:secondary metabolic process"/>
    <property type="evidence" value="ECO:0007669"/>
    <property type="project" value="UniProtKB-ARBA"/>
</dbReference>
<dbReference type="GO" id="GO:0005506">
    <property type="term" value="F:iron ion binding"/>
    <property type="evidence" value="ECO:0007669"/>
    <property type="project" value="InterPro"/>
</dbReference>
<accession>A0A319E0Y3</accession>
<dbReference type="PANTHER" id="PTHR46206:SF7">
    <property type="entry name" value="P450, PUTATIVE (EUROFUNG)-RELATED"/>
    <property type="match status" value="1"/>
</dbReference>
<dbReference type="Pfam" id="PF00067">
    <property type="entry name" value="p450"/>
    <property type="match status" value="1"/>
</dbReference>
<name>A0A319E0Y3_9EURO</name>
<dbReference type="CDD" id="cd11041">
    <property type="entry name" value="CYP503A1-like"/>
    <property type="match status" value="1"/>
</dbReference>
<keyword evidence="5 7" id="KW-0408">Iron</keyword>
<keyword evidence="9" id="KW-1185">Reference proteome</keyword>
<keyword evidence="6" id="KW-0503">Monooxygenase</keyword>
<keyword evidence="3 7" id="KW-0479">Metal-binding</keyword>
<evidence type="ECO:0000313" key="9">
    <source>
        <dbReference type="Proteomes" id="UP000247810"/>
    </source>
</evidence>
<evidence type="ECO:0000256" key="3">
    <source>
        <dbReference type="ARBA" id="ARBA00022723"/>
    </source>
</evidence>
<dbReference type="OrthoDB" id="1844152at2759"/>
<proteinExistence type="inferred from homology"/>
<evidence type="ECO:0000256" key="7">
    <source>
        <dbReference type="PIRSR" id="PIRSR602403-1"/>
    </source>
</evidence>
<evidence type="ECO:0000313" key="8">
    <source>
        <dbReference type="EMBL" id="PYI00108.1"/>
    </source>
</evidence>
<comment type="similarity">
    <text evidence="2">Belongs to the cytochrome P450 family.</text>
</comment>
<keyword evidence="7" id="KW-0349">Heme</keyword>
<comment type="cofactor">
    <cofactor evidence="1 7">
        <name>heme</name>
        <dbReference type="ChEBI" id="CHEBI:30413"/>
    </cofactor>
</comment>
<sequence>MITKDYPLFIIPQSMLPSLRMEKRIDFGSHVHDQHQSKYTGVVCSPNFVKSCLIDLNKHLGELLPTITEEMRYALNRELPSSKDWHPIPSFETSLRIIGLVSGRVNVGLPLSRRDEWLDQYLQYPIHFFSSVAALSKWPHFLRPIAQYWMPQLREIHEIEGKVQELLAPQFAERRNGLKEKPNTLVQWVWDNSEEEMKTDDYQSKLQILATVPTIYTVAFGVAQCIFDLATRPEYLPMLREEYQSVLQAANGNLTKDSFSKMVKLDSFMKESQRLNPLTMVSFERKVLEPLTLPDGTRLPAGAHLAAPSFHIARDPEYFEDPNEFDGLRFLKLHRDQISSGSLKDQSKHQYVSVDETSLHFGYGRQACPGRWYAAVEIKLLLGSLIMDYDLRLEDAKGGRPTSKVDNMFIYPDPTKMVALRKRV</sequence>
<evidence type="ECO:0000256" key="4">
    <source>
        <dbReference type="ARBA" id="ARBA00023002"/>
    </source>
</evidence>
<dbReference type="InterPro" id="IPR002403">
    <property type="entry name" value="Cyt_P450_E_grp-IV"/>
</dbReference>
<dbReference type="EMBL" id="KZ825797">
    <property type="protein sequence ID" value="PYI00108.1"/>
    <property type="molecule type" value="Genomic_DNA"/>
</dbReference>
<evidence type="ECO:0000256" key="5">
    <source>
        <dbReference type="ARBA" id="ARBA00023004"/>
    </source>
</evidence>
<dbReference type="STRING" id="1448320.A0A319E0Y3"/>
<evidence type="ECO:0000256" key="6">
    <source>
        <dbReference type="ARBA" id="ARBA00023033"/>
    </source>
</evidence>
<organism evidence="8 9">
    <name type="scientific">Aspergillus ellipticus CBS 707.79</name>
    <dbReference type="NCBI Taxonomy" id="1448320"/>
    <lineage>
        <taxon>Eukaryota</taxon>
        <taxon>Fungi</taxon>
        <taxon>Dikarya</taxon>
        <taxon>Ascomycota</taxon>
        <taxon>Pezizomycotina</taxon>
        <taxon>Eurotiomycetes</taxon>
        <taxon>Eurotiomycetidae</taxon>
        <taxon>Eurotiales</taxon>
        <taxon>Aspergillaceae</taxon>
        <taxon>Aspergillus</taxon>
        <taxon>Aspergillus subgen. Circumdati</taxon>
    </lineage>
</organism>
<dbReference type="AlphaFoldDB" id="A0A319E0Y3"/>
<reference evidence="8 9" key="1">
    <citation type="submission" date="2018-02" db="EMBL/GenBank/DDBJ databases">
        <title>The genomes of Aspergillus section Nigri reveals drivers in fungal speciation.</title>
        <authorList>
            <consortium name="DOE Joint Genome Institute"/>
            <person name="Vesth T.C."/>
            <person name="Nybo J."/>
            <person name="Theobald S."/>
            <person name="Brandl J."/>
            <person name="Frisvad J.C."/>
            <person name="Nielsen K.F."/>
            <person name="Lyhne E.K."/>
            <person name="Kogle M.E."/>
            <person name="Kuo A."/>
            <person name="Riley R."/>
            <person name="Clum A."/>
            <person name="Nolan M."/>
            <person name="Lipzen A."/>
            <person name="Salamov A."/>
            <person name="Henrissat B."/>
            <person name="Wiebenga A."/>
            <person name="De vries R.P."/>
            <person name="Grigoriev I.V."/>
            <person name="Mortensen U.H."/>
            <person name="Andersen M.R."/>
            <person name="Baker S.E."/>
        </authorList>
    </citation>
    <scope>NUCLEOTIDE SEQUENCE [LARGE SCALE GENOMIC DNA]</scope>
    <source>
        <strain evidence="8 9">CBS 707.79</strain>
    </source>
</reference>
<dbReference type="GO" id="GO:0004497">
    <property type="term" value="F:monooxygenase activity"/>
    <property type="evidence" value="ECO:0007669"/>
    <property type="project" value="UniProtKB-KW"/>
</dbReference>
<dbReference type="Proteomes" id="UP000247810">
    <property type="component" value="Unassembled WGS sequence"/>
</dbReference>
<dbReference type="InterPro" id="IPR036396">
    <property type="entry name" value="Cyt_P450_sf"/>
</dbReference>
<dbReference type="Gene3D" id="1.10.630.10">
    <property type="entry name" value="Cytochrome P450"/>
    <property type="match status" value="1"/>
</dbReference>
<dbReference type="PRINTS" id="PR00465">
    <property type="entry name" value="EP450IV"/>
</dbReference>
<dbReference type="VEuPathDB" id="FungiDB:BO71DRAFT_415018"/>
<dbReference type="InterPro" id="IPR001128">
    <property type="entry name" value="Cyt_P450"/>
</dbReference>
<gene>
    <name evidence="8" type="ORF">BO71DRAFT_415018</name>
</gene>
<keyword evidence="4" id="KW-0560">Oxidoreductase</keyword>
<evidence type="ECO:0000256" key="2">
    <source>
        <dbReference type="ARBA" id="ARBA00010617"/>
    </source>
</evidence>
<feature type="binding site" description="axial binding residue" evidence="7">
    <location>
        <position position="368"/>
    </location>
    <ligand>
        <name>heme</name>
        <dbReference type="ChEBI" id="CHEBI:30413"/>
    </ligand>
    <ligandPart>
        <name>Fe</name>
        <dbReference type="ChEBI" id="CHEBI:18248"/>
    </ligandPart>
</feature>
<dbReference type="SUPFAM" id="SSF48264">
    <property type="entry name" value="Cytochrome P450"/>
    <property type="match status" value="1"/>
</dbReference>
<protein>
    <submittedName>
        <fullName evidence="8">Cytochrome P450</fullName>
    </submittedName>
</protein>
<dbReference type="GO" id="GO:0020037">
    <property type="term" value="F:heme binding"/>
    <property type="evidence" value="ECO:0007669"/>
    <property type="project" value="InterPro"/>
</dbReference>